<dbReference type="GO" id="GO:0006084">
    <property type="term" value="P:acetyl-CoA metabolic process"/>
    <property type="evidence" value="ECO:0007669"/>
    <property type="project" value="InterPro"/>
</dbReference>
<feature type="binding site" evidence="4">
    <location>
        <position position="143"/>
    </location>
    <ligand>
        <name>(3S)-3-hydroxy-3-methylglutaryl-CoA</name>
        <dbReference type="ChEBI" id="CHEBI:43074"/>
    </ligand>
</feature>
<proteinExistence type="inferred from homology"/>
<evidence type="ECO:0000313" key="8">
    <source>
        <dbReference type="Proteomes" id="UP000288291"/>
    </source>
</evidence>
<accession>A0A437SWM5</accession>
<dbReference type="InterPro" id="IPR013746">
    <property type="entry name" value="HMG_CoA_synt_C_dom"/>
</dbReference>
<keyword evidence="2 7" id="KW-0808">Transferase</keyword>
<dbReference type="RefSeq" id="WP_103661492.1">
    <property type="nucleotide sequence ID" value="NZ_ML136874.1"/>
</dbReference>
<evidence type="ECO:0000313" key="7">
    <source>
        <dbReference type="EMBL" id="RVU71314.1"/>
    </source>
</evidence>
<dbReference type="InterPro" id="IPR013528">
    <property type="entry name" value="HMG_CoA_synth_N"/>
</dbReference>
<dbReference type="SUPFAM" id="SSF53901">
    <property type="entry name" value="Thiolase-like"/>
    <property type="match status" value="2"/>
</dbReference>
<dbReference type="CDD" id="cd00827">
    <property type="entry name" value="init_cond_enzymes"/>
    <property type="match status" value="1"/>
</dbReference>
<dbReference type="PANTHER" id="PTHR43323:SF2">
    <property type="entry name" value="HYDROXYMETHYLGLUTARYL-COA SYNTHASE"/>
    <property type="match status" value="1"/>
</dbReference>
<evidence type="ECO:0000256" key="3">
    <source>
        <dbReference type="PIRSR" id="PIRSR611554-1"/>
    </source>
</evidence>
<comment type="caution">
    <text evidence="7">The sequence shown here is derived from an EMBL/GenBank/DDBJ whole genome shotgun (WGS) entry which is preliminary data.</text>
</comment>
<feature type="active site" description="Proton donor/acceptor" evidence="3">
    <location>
        <position position="233"/>
    </location>
</feature>
<evidence type="ECO:0000256" key="4">
    <source>
        <dbReference type="PIRSR" id="PIRSR611554-2"/>
    </source>
</evidence>
<evidence type="ECO:0000259" key="6">
    <source>
        <dbReference type="Pfam" id="PF08540"/>
    </source>
</evidence>
<name>A0A437SWM5_9LACO</name>
<dbReference type="AlphaFoldDB" id="A0A437SWM5"/>
<feature type="binding site" evidence="4">
    <location>
        <position position="275"/>
    </location>
    <ligand>
        <name>(3S)-3-hydroxy-3-methylglutaryl-CoA</name>
        <dbReference type="ChEBI" id="CHEBI:43074"/>
    </ligand>
</feature>
<comment type="similarity">
    <text evidence="1">Belongs to the thiolase-like superfamily. HMG-CoA synthase family.</text>
</comment>
<reference evidence="7 8" key="1">
    <citation type="submission" date="2018-12" db="EMBL/GenBank/DDBJ databases">
        <authorList>
            <person name="Meng J."/>
        </authorList>
    </citation>
    <scope>NUCLEOTIDE SEQUENCE [LARGE SCALE GENOMIC DNA]</scope>
    <source>
        <strain evidence="7 8">HT111-2</strain>
    </source>
</reference>
<feature type="domain" description="Hydroxymethylglutaryl-coenzyme A synthase N-terminal" evidence="5">
    <location>
        <begin position="2"/>
        <end position="164"/>
    </location>
</feature>
<evidence type="ECO:0000256" key="1">
    <source>
        <dbReference type="ARBA" id="ARBA00007061"/>
    </source>
</evidence>
<feature type="active site" description="Acyl-thioester intermediate" evidence="3">
    <location>
        <position position="111"/>
    </location>
</feature>
<keyword evidence="7" id="KW-0012">Acyltransferase</keyword>
<feature type="binding site" evidence="4">
    <location>
        <position position="242"/>
    </location>
    <ligand>
        <name>(3S)-3-hydroxy-3-methylglutaryl-CoA</name>
        <dbReference type="ChEBI" id="CHEBI:43074"/>
    </ligand>
</feature>
<feature type="active site" description="Proton donor/acceptor" evidence="3">
    <location>
        <position position="79"/>
    </location>
</feature>
<dbReference type="EMBL" id="RXIA01000005">
    <property type="protein sequence ID" value="RVU71314.1"/>
    <property type="molecule type" value="Genomic_DNA"/>
</dbReference>
<protein>
    <submittedName>
        <fullName evidence="7">Hydroxymethylglutaryl-CoA synthase</fullName>
        <ecNumber evidence="7">2.3.3.10</ecNumber>
    </submittedName>
</protein>
<gene>
    <name evidence="7" type="ORF">EJK17_02395</name>
</gene>
<dbReference type="GO" id="GO:0004421">
    <property type="term" value="F:hydroxymethylglutaryl-CoA synthase activity"/>
    <property type="evidence" value="ECO:0007669"/>
    <property type="project" value="UniProtKB-EC"/>
</dbReference>
<dbReference type="PANTHER" id="PTHR43323">
    <property type="entry name" value="3-HYDROXY-3-METHYLGLUTARYL COENZYME A SYNTHASE"/>
    <property type="match status" value="1"/>
</dbReference>
<dbReference type="Pfam" id="PF01154">
    <property type="entry name" value="HMG_CoA_synt_N"/>
    <property type="match status" value="1"/>
</dbReference>
<organism evidence="7 8">
    <name type="scientific">Lactobacillus xujianguonis</name>
    <dbReference type="NCBI Taxonomy" id="2495899"/>
    <lineage>
        <taxon>Bacteria</taxon>
        <taxon>Bacillati</taxon>
        <taxon>Bacillota</taxon>
        <taxon>Bacilli</taxon>
        <taxon>Lactobacillales</taxon>
        <taxon>Lactobacillaceae</taxon>
        <taxon>Lactobacillus</taxon>
    </lineage>
</organism>
<feature type="domain" description="Hydroxymethylglutaryl-coenzyme A synthase C-terminal" evidence="6">
    <location>
        <begin position="254"/>
        <end position="382"/>
    </location>
</feature>
<dbReference type="NCBIfam" id="TIGR01835">
    <property type="entry name" value="HMG-CoA-S_prok"/>
    <property type="match status" value="1"/>
</dbReference>
<keyword evidence="8" id="KW-1185">Reference proteome</keyword>
<evidence type="ECO:0000256" key="2">
    <source>
        <dbReference type="ARBA" id="ARBA00022679"/>
    </source>
</evidence>
<dbReference type="EC" id="2.3.3.10" evidence="7"/>
<evidence type="ECO:0000259" key="5">
    <source>
        <dbReference type="Pfam" id="PF01154"/>
    </source>
</evidence>
<feature type="domain" description="Hydroxymethylglutaryl-coenzyme A synthase C-terminal" evidence="6">
    <location>
        <begin position="176"/>
        <end position="251"/>
    </location>
</feature>
<dbReference type="Gene3D" id="3.40.47.10">
    <property type="match status" value="2"/>
</dbReference>
<dbReference type="InterPro" id="IPR016039">
    <property type="entry name" value="Thiolase-like"/>
</dbReference>
<sequence length="389" mass="43493">MQVGIDQIGMYTPNKFVDMVDLAHARNEDPNKYLIGIGQRQMSVADETQDAVSMGINATLRYFDQIDKDKIGLLIFGTESGVDQSKSASLFVKSALGLKADVRTFEVKEACFGLTASLMTARDFVRVHPDQTAIVIGSDIARYGIGTPGEVTQGAGSVSLLVSSNPRILSLNNGHSAYSEDINDFWRPNNSKVAMVDGKYSTQVYLDFFEKTFTAYKEQKNWHTQDFAAIIYHLPFTKQGLKANRLAIKDQDSAVQDCLQKSFEASKWLSMRIGNIYTASLYLSLLSLLENDKMEPNSLIGLFSYGSGAMAEFFSGNLVDGYQKQLNPRVDQALLDRRHQLTVAEYEKIFTQALQDPANNVELESDEEVGVWYFAGLKDNIRQYRRVKA</sequence>
<dbReference type="InterPro" id="IPR011554">
    <property type="entry name" value="HMG_CoA_synthase_prok"/>
</dbReference>
<dbReference type="Proteomes" id="UP000288291">
    <property type="component" value="Unassembled WGS sequence"/>
</dbReference>
<dbReference type="Pfam" id="PF08540">
    <property type="entry name" value="HMG_CoA_synt_C"/>
    <property type="match status" value="2"/>
</dbReference>
<feature type="binding site" evidence="4">
    <location>
        <position position="29"/>
    </location>
    <ligand>
        <name>(3S)-3-hydroxy-3-methylglutaryl-CoA</name>
        <dbReference type="ChEBI" id="CHEBI:43074"/>
    </ligand>
</feature>